<evidence type="ECO:0000256" key="1">
    <source>
        <dbReference type="ARBA" id="ARBA00004141"/>
    </source>
</evidence>
<feature type="transmembrane region" description="Helical" evidence="6">
    <location>
        <begin position="44"/>
        <end position="69"/>
    </location>
</feature>
<keyword evidence="2 6" id="KW-0812">Transmembrane</keyword>
<gene>
    <name evidence="8" type="ORF">QQX98_002147</name>
</gene>
<evidence type="ECO:0000256" key="3">
    <source>
        <dbReference type="ARBA" id="ARBA00022989"/>
    </source>
</evidence>
<dbReference type="InterPro" id="IPR049326">
    <property type="entry name" value="Rhodopsin_dom_fungi"/>
</dbReference>
<reference evidence="8 9" key="1">
    <citation type="journal article" date="2025" name="Microbiol. Resour. Announc.">
        <title>Draft genome sequences for Neonectria magnoliae and Neonectria punicea, canker pathogens of Liriodendron tulipifera and Acer saccharum in West Virginia.</title>
        <authorList>
            <person name="Petronek H.M."/>
            <person name="Kasson M.T."/>
            <person name="Metheny A.M."/>
            <person name="Stauder C.M."/>
            <person name="Lovett B."/>
            <person name="Lynch S.C."/>
            <person name="Garnas J.R."/>
            <person name="Kasson L.R."/>
            <person name="Stajich J.E."/>
        </authorList>
    </citation>
    <scope>NUCLEOTIDE SEQUENCE [LARGE SCALE GENOMIC DNA]</scope>
    <source>
        <strain evidence="8 9">NRRL 64653</strain>
    </source>
</reference>
<accession>A0ABR1HK01</accession>
<feature type="transmembrane region" description="Helical" evidence="6">
    <location>
        <begin position="202"/>
        <end position="220"/>
    </location>
</feature>
<dbReference type="InterPro" id="IPR052337">
    <property type="entry name" value="SAT4-like"/>
</dbReference>
<keyword evidence="4 6" id="KW-0472">Membrane</keyword>
<feature type="transmembrane region" description="Helical" evidence="6">
    <location>
        <begin position="164"/>
        <end position="190"/>
    </location>
</feature>
<feature type="transmembrane region" description="Helical" evidence="6">
    <location>
        <begin position="13"/>
        <end position="32"/>
    </location>
</feature>
<evidence type="ECO:0000313" key="9">
    <source>
        <dbReference type="Proteomes" id="UP001498476"/>
    </source>
</evidence>
<keyword evidence="9" id="KW-1185">Reference proteome</keyword>
<dbReference type="EMBL" id="JAZAVJ010000022">
    <property type="protein sequence ID" value="KAK7421449.1"/>
    <property type="molecule type" value="Genomic_DNA"/>
</dbReference>
<organism evidence="8 9">
    <name type="scientific">Neonectria punicea</name>
    <dbReference type="NCBI Taxonomy" id="979145"/>
    <lineage>
        <taxon>Eukaryota</taxon>
        <taxon>Fungi</taxon>
        <taxon>Dikarya</taxon>
        <taxon>Ascomycota</taxon>
        <taxon>Pezizomycotina</taxon>
        <taxon>Sordariomycetes</taxon>
        <taxon>Hypocreomycetidae</taxon>
        <taxon>Hypocreales</taxon>
        <taxon>Nectriaceae</taxon>
        <taxon>Neonectria</taxon>
    </lineage>
</organism>
<keyword evidence="3 6" id="KW-1133">Transmembrane helix</keyword>
<feature type="transmembrane region" description="Helical" evidence="6">
    <location>
        <begin position="89"/>
        <end position="114"/>
    </location>
</feature>
<evidence type="ECO:0000256" key="4">
    <source>
        <dbReference type="ARBA" id="ARBA00023136"/>
    </source>
</evidence>
<evidence type="ECO:0000256" key="2">
    <source>
        <dbReference type="ARBA" id="ARBA00022692"/>
    </source>
</evidence>
<comment type="subcellular location">
    <subcellularLocation>
        <location evidence="1">Membrane</location>
        <topology evidence="1">Multi-pass membrane protein</topology>
    </subcellularLocation>
</comment>
<sequence length="369" mass="40974">MGSYGGRGPTVNAALWTETVVASIFVLLRVYTRKVILRSFGWDDFFLVITLVLLAIYSVMITVGTSFGIGQRRADIPPSDYIQAMKYEIIGQGICIFNIATSKAAVAFFILRIVRNTRHRIFIWICAVTNLLLVTWCTIAVFIQCIPIEKVWNNDVPGTCWLDFAKVGIATSAYAVAIDFTLAIAPCFILWDLNMKRKDKMLALFGLSLGVFAGVCGILRTTALTSLRSFDEYIFDTSNMLIYSGTENFVSVICASVPVLRPLWVKFRGYSSADDSYAQRGYKMSRFGSQDAEGALGGNNNMEGMATRIFSGGRDTRVTNDNASEETILREMRGKGDTGTQVFCKTDISIDYSTRTADESSRAHMSRKQ</sequence>
<dbReference type="Proteomes" id="UP001498476">
    <property type="component" value="Unassembled WGS sequence"/>
</dbReference>
<proteinExistence type="inferred from homology"/>
<comment type="caution">
    <text evidence="8">The sequence shown here is derived from an EMBL/GenBank/DDBJ whole genome shotgun (WGS) entry which is preliminary data.</text>
</comment>
<evidence type="ECO:0000256" key="5">
    <source>
        <dbReference type="ARBA" id="ARBA00038359"/>
    </source>
</evidence>
<protein>
    <recommendedName>
        <fullName evidence="7">Rhodopsin domain-containing protein</fullName>
    </recommendedName>
</protein>
<comment type="similarity">
    <text evidence="5">Belongs to the SAT4 family.</text>
</comment>
<dbReference type="PANTHER" id="PTHR33048">
    <property type="entry name" value="PTH11-LIKE INTEGRAL MEMBRANE PROTEIN (AFU_ORTHOLOGUE AFUA_5G11245)"/>
    <property type="match status" value="1"/>
</dbReference>
<evidence type="ECO:0000313" key="8">
    <source>
        <dbReference type="EMBL" id="KAK7421449.1"/>
    </source>
</evidence>
<feature type="transmembrane region" description="Helical" evidence="6">
    <location>
        <begin position="121"/>
        <end position="144"/>
    </location>
</feature>
<feature type="domain" description="Rhodopsin" evidence="7">
    <location>
        <begin position="28"/>
        <end position="265"/>
    </location>
</feature>
<dbReference type="Pfam" id="PF20684">
    <property type="entry name" value="Fung_rhodopsin"/>
    <property type="match status" value="1"/>
</dbReference>
<name>A0ABR1HK01_9HYPO</name>
<evidence type="ECO:0000259" key="7">
    <source>
        <dbReference type="Pfam" id="PF20684"/>
    </source>
</evidence>
<dbReference type="PANTHER" id="PTHR33048:SF93">
    <property type="entry name" value="INTEGRAL MEMBRANE PROTEIN"/>
    <property type="match status" value="1"/>
</dbReference>
<evidence type="ECO:0000256" key="6">
    <source>
        <dbReference type="SAM" id="Phobius"/>
    </source>
</evidence>